<feature type="domain" description="Response regulatory" evidence="2">
    <location>
        <begin position="6"/>
        <end position="122"/>
    </location>
</feature>
<dbReference type="GO" id="GO:0008081">
    <property type="term" value="F:phosphoric diester hydrolase activity"/>
    <property type="evidence" value="ECO:0007669"/>
    <property type="project" value="UniProtKB-ARBA"/>
</dbReference>
<dbReference type="RefSeq" id="WP_048673593.1">
    <property type="nucleotide sequence ID" value="NZ_CBTJ020000045.1"/>
</dbReference>
<dbReference type="SMART" id="SM00471">
    <property type="entry name" value="HDc"/>
    <property type="match status" value="1"/>
</dbReference>
<dbReference type="SUPFAM" id="SSF52172">
    <property type="entry name" value="CheY-like"/>
    <property type="match status" value="1"/>
</dbReference>
<dbReference type="Gene3D" id="1.10.3210.10">
    <property type="entry name" value="Hypothetical protein af1432"/>
    <property type="match status" value="1"/>
</dbReference>
<dbReference type="GO" id="GO:0000160">
    <property type="term" value="P:phosphorelay signal transduction system"/>
    <property type="evidence" value="ECO:0007669"/>
    <property type="project" value="InterPro"/>
</dbReference>
<reference evidence="4" key="2">
    <citation type="submission" date="2014-03" db="EMBL/GenBank/DDBJ databases">
        <title>Candidatus Competibacter-lineage genomes retrieved from metagenomes reveal functional metabolic diversity.</title>
        <authorList>
            <person name="McIlroy S.J."/>
            <person name="Albertsen M."/>
            <person name="Andresen E.K."/>
            <person name="Saunders A.M."/>
            <person name="Kristiansen R."/>
            <person name="Stokholm-Bjerregaard M."/>
            <person name="Nielsen K.L."/>
            <person name="Nielsen P.H."/>
        </authorList>
    </citation>
    <scope>NUCLEOTIDE SEQUENCE</scope>
    <source>
        <strain evidence="4">Run_A_D11</strain>
    </source>
</reference>
<feature type="modified residue" description="4-aspartylphosphate" evidence="1">
    <location>
        <position position="55"/>
    </location>
</feature>
<keyword evidence="5" id="KW-1185">Reference proteome</keyword>
<dbReference type="InterPro" id="IPR001789">
    <property type="entry name" value="Sig_transdc_resp-reg_receiver"/>
</dbReference>
<dbReference type="PANTHER" id="PTHR45228">
    <property type="entry name" value="CYCLIC DI-GMP PHOSPHODIESTERASE TM_0186-RELATED"/>
    <property type="match status" value="1"/>
</dbReference>
<dbReference type="STRING" id="1400863.BN873_380042"/>
<dbReference type="InterPro" id="IPR052020">
    <property type="entry name" value="Cyclic_di-GMP/3'3'-cGAMP_PDE"/>
</dbReference>
<evidence type="ECO:0000256" key="1">
    <source>
        <dbReference type="PROSITE-ProRule" id="PRU00169"/>
    </source>
</evidence>
<dbReference type="AlphaFoldDB" id="W6MAQ3"/>
<feature type="domain" description="HD-GYP" evidence="3">
    <location>
        <begin position="163"/>
        <end position="374"/>
    </location>
</feature>
<gene>
    <name evidence="4" type="ORF">BN873_380042</name>
</gene>
<dbReference type="SMART" id="SM00448">
    <property type="entry name" value="REC"/>
    <property type="match status" value="1"/>
</dbReference>
<dbReference type="Pfam" id="PF13487">
    <property type="entry name" value="HD_5"/>
    <property type="match status" value="1"/>
</dbReference>
<name>W6MAQ3_9GAMM</name>
<dbReference type="PANTHER" id="PTHR45228:SF5">
    <property type="entry name" value="CYCLIC DI-GMP PHOSPHODIESTERASE VC_1348-RELATED"/>
    <property type="match status" value="1"/>
</dbReference>
<dbReference type="InterPro" id="IPR003607">
    <property type="entry name" value="HD/PDEase_dom"/>
</dbReference>
<evidence type="ECO:0000313" key="4">
    <source>
        <dbReference type="EMBL" id="CDI03060.1"/>
    </source>
</evidence>
<comment type="caution">
    <text evidence="4">The sequence shown here is derived from an EMBL/GenBank/DDBJ whole genome shotgun (WGS) entry which is preliminary data.</text>
</comment>
<organism evidence="4 5">
    <name type="scientific">Candidatus Competibacter denitrificans Run_A_D11</name>
    <dbReference type="NCBI Taxonomy" id="1400863"/>
    <lineage>
        <taxon>Bacteria</taxon>
        <taxon>Pseudomonadati</taxon>
        <taxon>Pseudomonadota</taxon>
        <taxon>Gammaproteobacteria</taxon>
        <taxon>Candidatus Competibacteraceae</taxon>
        <taxon>Candidatus Competibacter</taxon>
    </lineage>
</organism>
<dbReference type="SUPFAM" id="SSF109604">
    <property type="entry name" value="HD-domain/PDEase-like"/>
    <property type="match status" value="1"/>
</dbReference>
<evidence type="ECO:0000259" key="2">
    <source>
        <dbReference type="PROSITE" id="PS50110"/>
    </source>
</evidence>
<keyword evidence="1" id="KW-0597">Phosphoprotein</keyword>
<sequence length="380" mass="42652">MESKHHVLAVDDRPSNLLMLDKLLRDQYILHIATGGSQALDYLSTGGSADLILLDVIMPNLDGFEVCRQIKQLPRYAEIPVIFLTSLDSHTDEEYGLSLGAVDFIHKPFSSAVVLARVRNHLQLSVATRALRAHSQDLERLVAERAQEITRQSQELTRRDHQLIAAQGAIISALCTLAEMRDNETGNHIRRTQSYVRALAQRLRSYPAYRAELDDDAIRLLYISAPLHDIGKVGIPDAILRKPGSLTPSEWQVMQRHTEYGRDAIERAALELGEEGIFLRYAREIAHGHHERWDGTGYPQGLAGNGIPLSARLMAVADVYDALISKRVYKPAFPHAQAMEMIYAERGRHFDPQVVDALLEITPEFADIAQRFRDDEVAIG</sequence>
<evidence type="ECO:0000313" key="5">
    <source>
        <dbReference type="Proteomes" id="UP000035760"/>
    </source>
</evidence>
<protein>
    <submittedName>
        <fullName evidence="4">Two-component response regulator</fullName>
    </submittedName>
</protein>
<dbReference type="CDD" id="cd00077">
    <property type="entry name" value="HDc"/>
    <property type="match status" value="1"/>
</dbReference>
<dbReference type="InterPro" id="IPR011006">
    <property type="entry name" value="CheY-like_superfamily"/>
</dbReference>
<accession>W6MAQ3</accession>
<dbReference type="PROSITE" id="PS50110">
    <property type="entry name" value="RESPONSE_REGULATORY"/>
    <property type="match status" value="1"/>
</dbReference>
<dbReference type="InterPro" id="IPR037522">
    <property type="entry name" value="HD_GYP_dom"/>
</dbReference>
<dbReference type="Proteomes" id="UP000035760">
    <property type="component" value="Unassembled WGS sequence"/>
</dbReference>
<reference evidence="4" key="1">
    <citation type="submission" date="2013-07" db="EMBL/GenBank/DDBJ databases">
        <authorList>
            <person name="McIlroy S."/>
        </authorList>
    </citation>
    <scope>NUCLEOTIDE SEQUENCE [LARGE SCALE GENOMIC DNA]</scope>
    <source>
        <strain evidence="4">Run_A_D11</strain>
    </source>
</reference>
<dbReference type="PROSITE" id="PS51832">
    <property type="entry name" value="HD_GYP"/>
    <property type="match status" value="1"/>
</dbReference>
<dbReference type="EMBL" id="CBTJ020000045">
    <property type="protein sequence ID" value="CDI03060.1"/>
    <property type="molecule type" value="Genomic_DNA"/>
</dbReference>
<dbReference type="OrthoDB" id="6210373at2"/>
<evidence type="ECO:0000259" key="3">
    <source>
        <dbReference type="PROSITE" id="PS51832"/>
    </source>
</evidence>
<proteinExistence type="predicted"/>
<dbReference type="Gene3D" id="3.40.50.2300">
    <property type="match status" value="1"/>
</dbReference>
<dbReference type="Pfam" id="PF00072">
    <property type="entry name" value="Response_reg"/>
    <property type="match status" value="1"/>
</dbReference>